<dbReference type="InParanoid" id="A0A1B7MIZ9"/>
<dbReference type="PANTHER" id="PTHR23294:SF59">
    <property type="entry name" value="UNC93-LIKE PROTEIN C922.05C"/>
    <property type="match status" value="1"/>
</dbReference>
<feature type="transmembrane region" description="Helical" evidence="6">
    <location>
        <begin position="129"/>
        <end position="149"/>
    </location>
</feature>
<evidence type="ECO:0000256" key="5">
    <source>
        <dbReference type="SAM" id="MobiDB-lite"/>
    </source>
</evidence>
<feature type="transmembrane region" description="Helical" evidence="6">
    <location>
        <begin position="325"/>
        <end position="344"/>
    </location>
</feature>
<dbReference type="Gene3D" id="1.20.1250.20">
    <property type="entry name" value="MFS general substrate transporter like domains"/>
    <property type="match status" value="1"/>
</dbReference>
<keyword evidence="2 6" id="KW-0812">Transmembrane</keyword>
<dbReference type="AlphaFoldDB" id="A0A1B7MIZ9"/>
<feature type="transmembrane region" description="Helical" evidence="6">
    <location>
        <begin position="170"/>
        <end position="191"/>
    </location>
</feature>
<reference evidence="7 8" key="1">
    <citation type="submission" date="2016-06" db="EMBL/GenBank/DDBJ databases">
        <title>Comparative genomics of the ectomycorrhizal sister species Rhizopogon vinicolor and Rhizopogon vesiculosus (Basidiomycota: Boletales) reveals a divergence of the mating type B locus.</title>
        <authorList>
            <consortium name="DOE Joint Genome Institute"/>
            <person name="Mujic A.B."/>
            <person name="Kuo A."/>
            <person name="Tritt A."/>
            <person name="Lipzen A."/>
            <person name="Chen C."/>
            <person name="Johnson J."/>
            <person name="Sharma A."/>
            <person name="Barry K."/>
            <person name="Grigoriev I.V."/>
            <person name="Spatafora J.W."/>
        </authorList>
    </citation>
    <scope>NUCLEOTIDE SEQUENCE [LARGE SCALE GENOMIC DNA]</scope>
    <source>
        <strain evidence="7 8">AM-OR11-026</strain>
    </source>
</reference>
<feature type="region of interest" description="Disordered" evidence="5">
    <location>
        <begin position="1"/>
        <end position="24"/>
    </location>
</feature>
<dbReference type="SUPFAM" id="SSF103473">
    <property type="entry name" value="MFS general substrate transporter"/>
    <property type="match status" value="1"/>
</dbReference>
<evidence type="ECO:0000256" key="3">
    <source>
        <dbReference type="ARBA" id="ARBA00022989"/>
    </source>
</evidence>
<feature type="transmembrane region" description="Helical" evidence="6">
    <location>
        <begin position="295"/>
        <end position="313"/>
    </location>
</feature>
<feature type="transmembrane region" description="Helical" evidence="6">
    <location>
        <begin position="36"/>
        <end position="60"/>
    </location>
</feature>
<keyword evidence="3 6" id="KW-1133">Transmembrane helix</keyword>
<protein>
    <submittedName>
        <fullName evidence="7">MFS general substrate transporter</fullName>
    </submittedName>
</protein>
<evidence type="ECO:0000256" key="4">
    <source>
        <dbReference type="ARBA" id="ARBA00023136"/>
    </source>
</evidence>
<feature type="transmembrane region" description="Helical" evidence="6">
    <location>
        <begin position="106"/>
        <end position="123"/>
    </location>
</feature>
<dbReference type="InterPro" id="IPR010291">
    <property type="entry name" value="Ion_channel_UNC-93"/>
</dbReference>
<sequence length="489" mass="54353">MSDAQADLDKLGSSSSEDSGSQRAEIFERPSGWRGYYYHPITQVSMLGFVCFMCPGMFNALTGLGGGGQVNSTDQANSSAGVYATFAFFGFFSGTVNNVIGPRKTLMLGTWGYSLYISSFLAVNIHPGAGSFVVVSGVILGICAAFLWTAQGSMMMAYPTEAQKGMYISIFWAIFNLGGVVGSAVAFGSNFQSTANGVGNGTYVGFLILTLIGVALPLLMADPNKMIRTDGTRVNQVRHPSWKTEFFSLFVALKTDPWVILLFPMFYASNYFYTWQFNDYNGALFTIRARGLNNFMYWTSQIFGSIFIGYFILDQKRLRRRARAFCGWIVVFIMIFIVHVWAYFYQKTYTRAEETATGAYKIDIVDKNYPAHVWLMIFYGFLDSMWQTYAYWLMGAMSNDPAKLAVFAGFYKSLQSAGAAGVWAADGASLPYMNIFLSTWCLTVAGMIFAAPMVYIRVRDHTQLEDETLMHMEGVEMIEPPVAAVTEKA</sequence>
<dbReference type="Proteomes" id="UP000092154">
    <property type="component" value="Unassembled WGS sequence"/>
</dbReference>
<dbReference type="GO" id="GO:0016020">
    <property type="term" value="C:membrane"/>
    <property type="evidence" value="ECO:0007669"/>
    <property type="project" value="UniProtKB-SubCell"/>
</dbReference>
<name>A0A1B7MIZ9_9AGAM</name>
<feature type="compositionally biased region" description="Low complexity" evidence="5">
    <location>
        <begin position="12"/>
        <end position="21"/>
    </location>
</feature>
<evidence type="ECO:0000256" key="6">
    <source>
        <dbReference type="SAM" id="Phobius"/>
    </source>
</evidence>
<dbReference type="InterPro" id="IPR036259">
    <property type="entry name" value="MFS_trans_sf"/>
</dbReference>
<dbReference type="InterPro" id="IPR051617">
    <property type="entry name" value="UNC-93-like_regulator"/>
</dbReference>
<evidence type="ECO:0000256" key="1">
    <source>
        <dbReference type="ARBA" id="ARBA00004141"/>
    </source>
</evidence>
<dbReference type="OrthoDB" id="196103at2759"/>
<feature type="transmembrane region" description="Helical" evidence="6">
    <location>
        <begin position="435"/>
        <end position="456"/>
    </location>
</feature>
<dbReference type="PANTHER" id="PTHR23294">
    <property type="entry name" value="ET TRANSLATION PRODUCT-RELATED"/>
    <property type="match status" value="1"/>
</dbReference>
<proteinExistence type="predicted"/>
<keyword evidence="4 6" id="KW-0472">Membrane</keyword>
<evidence type="ECO:0000313" key="8">
    <source>
        <dbReference type="Proteomes" id="UP000092154"/>
    </source>
</evidence>
<comment type="subcellular location">
    <subcellularLocation>
        <location evidence="1">Membrane</location>
        <topology evidence="1">Multi-pass membrane protein</topology>
    </subcellularLocation>
</comment>
<evidence type="ECO:0000256" key="2">
    <source>
        <dbReference type="ARBA" id="ARBA00022692"/>
    </source>
</evidence>
<organism evidence="7 8">
    <name type="scientific">Rhizopogon vinicolor AM-OR11-026</name>
    <dbReference type="NCBI Taxonomy" id="1314800"/>
    <lineage>
        <taxon>Eukaryota</taxon>
        <taxon>Fungi</taxon>
        <taxon>Dikarya</taxon>
        <taxon>Basidiomycota</taxon>
        <taxon>Agaricomycotina</taxon>
        <taxon>Agaricomycetes</taxon>
        <taxon>Agaricomycetidae</taxon>
        <taxon>Boletales</taxon>
        <taxon>Suillineae</taxon>
        <taxon>Rhizopogonaceae</taxon>
        <taxon>Rhizopogon</taxon>
    </lineage>
</organism>
<gene>
    <name evidence="7" type="ORF">K503DRAFT_870075</name>
</gene>
<evidence type="ECO:0000313" key="7">
    <source>
        <dbReference type="EMBL" id="OAX32580.1"/>
    </source>
</evidence>
<dbReference type="EMBL" id="KV448970">
    <property type="protein sequence ID" value="OAX32580.1"/>
    <property type="molecule type" value="Genomic_DNA"/>
</dbReference>
<feature type="transmembrane region" description="Helical" evidence="6">
    <location>
        <begin position="80"/>
        <end position="99"/>
    </location>
</feature>
<feature type="transmembrane region" description="Helical" evidence="6">
    <location>
        <begin position="373"/>
        <end position="392"/>
    </location>
</feature>
<accession>A0A1B7MIZ9</accession>
<dbReference type="Pfam" id="PF05978">
    <property type="entry name" value="UNC-93"/>
    <property type="match status" value="1"/>
</dbReference>
<feature type="transmembrane region" description="Helical" evidence="6">
    <location>
        <begin position="404"/>
        <end position="423"/>
    </location>
</feature>
<keyword evidence="8" id="KW-1185">Reference proteome</keyword>
<feature type="transmembrane region" description="Helical" evidence="6">
    <location>
        <begin position="203"/>
        <end position="221"/>
    </location>
</feature>
<dbReference type="FunCoup" id="A0A1B7MIZ9">
    <property type="interactions" value="3"/>
</dbReference>